<reference evidence="1" key="1">
    <citation type="submission" date="2023-03" db="EMBL/GenBank/DDBJ databases">
        <title>Electrophorus voltai genome.</title>
        <authorList>
            <person name="Bian C."/>
        </authorList>
    </citation>
    <scope>NUCLEOTIDE SEQUENCE</scope>
    <source>
        <strain evidence="1">CB-2022</strain>
        <tissue evidence="1">Muscle</tissue>
    </source>
</reference>
<organism evidence="1 2">
    <name type="scientific">Electrophorus voltai</name>
    <dbReference type="NCBI Taxonomy" id="2609070"/>
    <lineage>
        <taxon>Eukaryota</taxon>
        <taxon>Metazoa</taxon>
        <taxon>Chordata</taxon>
        <taxon>Craniata</taxon>
        <taxon>Vertebrata</taxon>
        <taxon>Euteleostomi</taxon>
        <taxon>Actinopterygii</taxon>
        <taxon>Neopterygii</taxon>
        <taxon>Teleostei</taxon>
        <taxon>Ostariophysi</taxon>
        <taxon>Gymnotiformes</taxon>
        <taxon>Gymnotoidei</taxon>
        <taxon>Gymnotidae</taxon>
        <taxon>Electrophorus</taxon>
    </lineage>
</organism>
<accession>A0AAD8ZPT5</accession>
<protein>
    <submittedName>
        <fullName evidence="1">Uncharacterized protein</fullName>
    </submittedName>
</protein>
<dbReference type="Proteomes" id="UP001239994">
    <property type="component" value="Unassembled WGS sequence"/>
</dbReference>
<keyword evidence="2" id="KW-1185">Reference proteome</keyword>
<evidence type="ECO:0000313" key="2">
    <source>
        <dbReference type="Proteomes" id="UP001239994"/>
    </source>
</evidence>
<proteinExistence type="predicted"/>
<comment type="caution">
    <text evidence="1">The sequence shown here is derived from an EMBL/GenBank/DDBJ whole genome shotgun (WGS) entry which is preliminary data.</text>
</comment>
<gene>
    <name evidence="1" type="ORF">P4O66_021231</name>
</gene>
<name>A0AAD8ZPT5_9TELE</name>
<dbReference type="EMBL" id="JAROKS010000006">
    <property type="protein sequence ID" value="KAK1803232.1"/>
    <property type="molecule type" value="Genomic_DNA"/>
</dbReference>
<sequence length="178" mass="19625">MQAGQVLMWSVFQRCLVRVSQTVCVLAVAITLPLVRVTDIMSDCSENLTMCACSDFVHILKEELTATETRVEGADLGWGRADMQGTTPMHPGTHKLLRLDSKDGCTFCKLTGTRNEGVFRKNPCLLQGPRHDIVLPPASSSPVLASAPLTGVSRVDSEQAFITLMARRRLRLARKTLW</sequence>
<evidence type="ECO:0000313" key="1">
    <source>
        <dbReference type="EMBL" id="KAK1803232.1"/>
    </source>
</evidence>
<dbReference type="AlphaFoldDB" id="A0AAD8ZPT5"/>